<dbReference type="InterPro" id="IPR001849">
    <property type="entry name" value="PH_domain"/>
</dbReference>
<dbReference type="EMBL" id="GG666472">
    <property type="protein sequence ID" value="EEN67019.1"/>
    <property type="molecule type" value="Genomic_DNA"/>
</dbReference>
<feature type="domain" description="PH" evidence="2">
    <location>
        <begin position="15"/>
        <end position="119"/>
    </location>
</feature>
<name>C3XXW5_BRAFL</name>
<proteinExistence type="predicted"/>
<dbReference type="PANTHER" id="PTHR22902:SF9">
    <property type="entry name" value="PLECKSTRIN HOMOLOGY DOMAIN-CONTAINING FAMILY J MEMBER 1"/>
    <property type="match status" value="1"/>
</dbReference>
<dbReference type="OrthoDB" id="10055808at2759"/>
<dbReference type="InterPro" id="IPR045188">
    <property type="entry name" value="Boi1/Boi2-like"/>
</dbReference>
<dbReference type="PANTHER" id="PTHR22902">
    <property type="entry name" value="SESQUIPEDALIAN"/>
    <property type="match status" value="1"/>
</dbReference>
<dbReference type="Gene3D" id="2.30.29.30">
    <property type="entry name" value="Pleckstrin-homology domain (PH domain)/Phosphotyrosine-binding domain (PTB)"/>
    <property type="match status" value="1"/>
</dbReference>
<reference evidence="4" key="2">
    <citation type="journal article" date="2020" name="Nat. Ecol. Evol.">
        <title>Deeply conserved synteny resolves early events in vertebrate evolution.</title>
        <authorList>
            <person name="Simakov O."/>
            <person name="Marletaz F."/>
            <person name="Yue J.X."/>
            <person name="O'Connell B."/>
            <person name="Jenkins J."/>
            <person name="Brandt A."/>
            <person name="Calef R."/>
            <person name="Tung C.H."/>
            <person name="Huang T.K."/>
            <person name="Schmutz J."/>
            <person name="Satoh N."/>
            <person name="Yu J.K."/>
            <person name="Putnam N.H."/>
            <person name="Green R.E."/>
            <person name="Rokhsar D.S."/>
        </authorList>
    </citation>
    <scope>NUCLEOTIDE SEQUENCE [LARGE SCALE GENOMIC DNA]</scope>
    <source>
        <strain evidence="4">S238N-H82</strain>
    </source>
</reference>
<dbReference type="AlphaFoldDB" id="C3XXW5"/>
<evidence type="ECO:0000259" key="2">
    <source>
        <dbReference type="PROSITE" id="PS50003"/>
    </source>
</evidence>
<dbReference type="InterPro" id="IPR011993">
    <property type="entry name" value="PH-like_dom_sf"/>
</dbReference>
<dbReference type="KEGG" id="bfo:118432615"/>
<dbReference type="GO" id="GO:0005829">
    <property type="term" value="C:cytosol"/>
    <property type="evidence" value="ECO:0007669"/>
    <property type="project" value="GOC"/>
</dbReference>
<dbReference type="GO" id="GO:0007032">
    <property type="term" value="P:endosome organization"/>
    <property type="evidence" value="ECO:0000318"/>
    <property type="project" value="GO_Central"/>
</dbReference>
<dbReference type="Pfam" id="PF00169">
    <property type="entry name" value="PH"/>
    <property type="match status" value="1"/>
</dbReference>
<sequence>MRYSEKELLSLALQTPDREGKILHRMSGTKARLEGYKDRLIRLKANFLFLFKTNEQGQILEPVGAVLLERCKIQPEPKADKANVFSIALQDDPECKYYFACRSFEECTDWLTALRNASYENMRSNIMLLQSKLSRHTGQQRLQHSHIPAAGQ</sequence>
<dbReference type="GO" id="GO:0005802">
    <property type="term" value="C:trans-Golgi network"/>
    <property type="evidence" value="ECO:0000318"/>
    <property type="project" value="GO_Central"/>
</dbReference>
<dbReference type="RefSeq" id="XP_035700139.1">
    <property type="nucleotide sequence ID" value="XM_035844246.1"/>
</dbReference>
<evidence type="ECO:0000256" key="1">
    <source>
        <dbReference type="ARBA" id="ARBA00041004"/>
    </source>
</evidence>
<dbReference type="GO" id="GO:0001881">
    <property type="term" value="P:receptor recycling"/>
    <property type="evidence" value="ECO:0000318"/>
    <property type="project" value="GO_Central"/>
</dbReference>
<dbReference type="SMART" id="SM00233">
    <property type="entry name" value="PH"/>
    <property type="match status" value="1"/>
</dbReference>
<dbReference type="eggNOG" id="KOG0017">
    <property type="taxonomic scope" value="Eukaryota"/>
</dbReference>
<accession>C3XXW5</accession>
<evidence type="ECO:0000313" key="4">
    <source>
        <dbReference type="Proteomes" id="UP000001554"/>
    </source>
</evidence>
<dbReference type="Proteomes" id="UP000001554">
    <property type="component" value="Chromosome 15"/>
</dbReference>
<dbReference type="InParanoid" id="C3XXW5"/>
<dbReference type="GO" id="GO:0005769">
    <property type="term" value="C:early endosome"/>
    <property type="evidence" value="ECO:0000318"/>
    <property type="project" value="GO_Central"/>
</dbReference>
<evidence type="ECO:0000313" key="3">
    <source>
        <dbReference type="EMBL" id="EEN67019.1"/>
    </source>
</evidence>
<protein>
    <recommendedName>
        <fullName evidence="1">Pleckstrin homology domain-containing family J member 1</fullName>
    </recommendedName>
</protein>
<dbReference type="CDD" id="cd13258">
    <property type="entry name" value="PH_PLEKHJ1"/>
    <property type="match status" value="1"/>
</dbReference>
<reference evidence="3" key="1">
    <citation type="journal article" date="2008" name="Nature">
        <title>The amphioxus genome and the evolution of the chordate karyotype.</title>
        <authorList>
            <consortium name="US DOE Joint Genome Institute (JGI-PGF)"/>
            <person name="Putnam N.H."/>
            <person name="Butts T."/>
            <person name="Ferrier D.E.K."/>
            <person name="Furlong R.F."/>
            <person name="Hellsten U."/>
            <person name="Kawashima T."/>
            <person name="Robinson-Rechavi M."/>
            <person name="Shoguchi E."/>
            <person name="Terry A."/>
            <person name="Yu J.-K."/>
            <person name="Benito-Gutierrez E.L."/>
            <person name="Dubchak I."/>
            <person name="Garcia-Fernandez J."/>
            <person name="Gibson-Brown J.J."/>
            <person name="Grigoriev I.V."/>
            <person name="Horton A.C."/>
            <person name="de Jong P.J."/>
            <person name="Jurka J."/>
            <person name="Kapitonov V.V."/>
            <person name="Kohara Y."/>
            <person name="Kuroki Y."/>
            <person name="Lindquist E."/>
            <person name="Lucas S."/>
            <person name="Osoegawa K."/>
            <person name="Pennacchio L.A."/>
            <person name="Salamov A.A."/>
            <person name="Satou Y."/>
            <person name="Sauka-Spengler T."/>
            <person name="Schmutz J."/>
            <person name="Shin-I T."/>
            <person name="Toyoda A."/>
            <person name="Bronner-Fraser M."/>
            <person name="Fujiyama A."/>
            <person name="Holland L.Z."/>
            <person name="Holland P.W.H."/>
            <person name="Satoh N."/>
            <person name="Rokhsar D.S."/>
        </authorList>
    </citation>
    <scope>NUCLEOTIDE SEQUENCE [LARGE SCALE GENOMIC DNA]</scope>
    <source>
        <strain evidence="3">S238N-H82</strain>
        <tissue evidence="3">Testes</tissue>
    </source>
</reference>
<dbReference type="GO" id="GO:0042147">
    <property type="term" value="P:retrograde transport, endosome to Golgi"/>
    <property type="evidence" value="ECO:0000318"/>
    <property type="project" value="GO_Central"/>
</dbReference>
<dbReference type="STRING" id="7739.C3XXW5"/>
<dbReference type="SUPFAM" id="SSF50729">
    <property type="entry name" value="PH domain-like"/>
    <property type="match status" value="1"/>
</dbReference>
<dbReference type="GO" id="GO:0055037">
    <property type="term" value="C:recycling endosome"/>
    <property type="evidence" value="ECO:0000318"/>
    <property type="project" value="GO_Central"/>
</dbReference>
<reference evidence="5" key="3">
    <citation type="submission" date="2025-04" db="UniProtKB">
        <authorList>
            <consortium name="RefSeq"/>
        </authorList>
    </citation>
    <scope>IDENTIFICATION</scope>
    <source>
        <strain evidence="5">S238N-H82</strain>
        <tissue evidence="5">Testes</tissue>
    </source>
</reference>
<dbReference type="FunFam" id="2.30.29.30:FF:000300">
    <property type="entry name" value="pleckstrin homology domain-containing family J member 1"/>
    <property type="match status" value="1"/>
</dbReference>
<dbReference type="OMA" id="EEQCKEW"/>
<dbReference type="PROSITE" id="PS50003">
    <property type="entry name" value="PH_DOMAIN"/>
    <property type="match status" value="1"/>
</dbReference>
<keyword evidence="4" id="KW-1185">Reference proteome</keyword>
<evidence type="ECO:0000313" key="5">
    <source>
        <dbReference type="RefSeq" id="XP_035700139.1"/>
    </source>
</evidence>
<gene>
    <name evidence="5" type="primary">LOC118432615</name>
    <name evidence="3" type="ORF">BRAFLDRAFT_233460</name>
</gene>
<organism>
    <name type="scientific">Branchiostoma floridae</name>
    <name type="common">Florida lancelet</name>
    <name type="synonym">Amphioxus</name>
    <dbReference type="NCBI Taxonomy" id="7739"/>
    <lineage>
        <taxon>Eukaryota</taxon>
        <taxon>Metazoa</taxon>
        <taxon>Chordata</taxon>
        <taxon>Cephalochordata</taxon>
        <taxon>Leptocardii</taxon>
        <taxon>Amphioxiformes</taxon>
        <taxon>Branchiostomatidae</taxon>
        <taxon>Branchiostoma</taxon>
    </lineage>
</organism>
<dbReference type="GeneID" id="118432615"/>